<keyword evidence="2" id="KW-1185">Reference proteome</keyword>
<proteinExistence type="predicted"/>
<accession>A0AAD5LXW8</accession>
<dbReference type="EMBL" id="JAHQIW010000183">
    <property type="protein sequence ID" value="KAJ1346503.1"/>
    <property type="molecule type" value="Genomic_DNA"/>
</dbReference>
<name>A0AAD5LXW8_PARTN</name>
<sequence>MEMPTDASFMGTVDDQRLTVGLIQIEIPQARIWIVVVLRSTFPCRELAKPKSTAPLMKPGDRNEQWILIPVGSGDFLSLPVGIQHRFAADRNVSTVEYNNSLHPWQHQTNSNSINVGLLLHHPPNIIREAIFSRPSILLVTGAASEQDQAHLTNTQMFLNRLRNASPNNAYVMESFDVTALYTSVSNES</sequence>
<dbReference type="InterPro" id="IPR004313">
    <property type="entry name" value="ARD"/>
</dbReference>
<evidence type="ECO:0000313" key="1">
    <source>
        <dbReference type="EMBL" id="KAJ1346503.1"/>
    </source>
</evidence>
<dbReference type="AlphaFoldDB" id="A0AAD5LXW8"/>
<dbReference type="Pfam" id="PF03079">
    <property type="entry name" value="ARD"/>
    <property type="match status" value="1"/>
</dbReference>
<organism evidence="1 2">
    <name type="scientific">Parelaphostrongylus tenuis</name>
    <name type="common">Meningeal worm</name>
    <dbReference type="NCBI Taxonomy" id="148309"/>
    <lineage>
        <taxon>Eukaryota</taxon>
        <taxon>Metazoa</taxon>
        <taxon>Ecdysozoa</taxon>
        <taxon>Nematoda</taxon>
        <taxon>Chromadorea</taxon>
        <taxon>Rhabditida</taxon>
        <taxon>Rhabditina</taxon>
        <taxon>Rhabditomorpha</taxon>
        <taxon>Strongyloidea</taxon>
        <taxon>Metastrongylidae</taxon>
        <taxon>Parelaphostrongylus</taxon>
    </lineage>
</organism>
<gene>
    <name evidence="1" type="ORF">KIN20_001299</name>
</gene>
<evidence type="ECO:0000313" key="2">
    <source>
        <dbReference type="Proteomes" id="UP001196413"/>
    </source>
</evidence>
<dbReference type="InterPro" id="IPR014710">
    <property type="entry name" value="RmlC-like_jellyroll"/>
</dbReference>
<dbReference type="GO" id="GO:0010309">
    <property type="term" value="F:acireductone dioxygenase [iron(II)-requiring] activity"/>
    <property type="evidence" value="ECO:0007669"/>
    <property type="project" value="InterPro"/>
</dbReference>
<protein>
    <submittedName>
        <fullName evidence="1">Uncharacterized protein</fullName>
    </submittedName>
</protein>
<reference evidence="1" key="1">
    <citation type="submission" date="2021-06" db="EMBL/GenBank/DDBJ databases">
        <title>Parelaphostrongylus tenuis whole genome reference sequence.</title>
        <authorList>
            <person name="Garwood T.J."/>
            <person name="Larsen P.A."/>
            <person name="Fountain-Jones N.M."/>
            <person name="Garbe J.R."/>
            <person name="Macchietto M.G."/>
            <person name="Kania S.A."/>
            <person name="Gerhold R.W."/>
            <person name="Richards J.E."/>
            <person name="Wolf T.M."/>
        </authorList>
    </citation>
    <scope>NUCLEOTIDE SEQUENCE</scope>
    <source>
        <strain evidence="1">MNPRO001-30</strain>
        <tissue evidence="1">Meninges</tissue>
    </source>
</reference>
<dbReference type="Gene3D" id="2.60.120.10">
    <property type="entry name" value="Jelly Rolls"/>
    <property type="match status" value="1"/>
</dbReference>
<dbReference type="Proteomes" id="UP001196413">
    <property type="component" value="Unassembled WGS sequence"/>
</dbReference>
<comment type="caution">
    <text evidence="1">The sequence shown here is derived from an EMBL/GenBank/DDBJ whole genome shotgun (WGS) entry which is preliminary data.</text>
</comment>